<name>A0A316HUY5_9PSEU</name>
<dbReference type="Proteomes" id="UP000246005">
    <property type="component" value="Unassembled WGS sequence"/>
</dbReference>
<evidence type="ECO:0000313" key="2">
    <source>
        <dbReference type="Proteomes" id="UP000246005"/>
    </source>
</evidence>
<reference evidence="1 2" key="1">
    <citation type="submission" date="2018-05" db="EMBL/GenBank/DDBJ databases">
        <title>Genomic Encyclopedia of Type Strains, Phase IV (KMG-IV): sequencing the most valuable type-strain genomes for metagenomic binning, comparative biology and taxonomic classification.</title>
        <authorList>
            <person name="Goeker M."/>
        </authorList>
    </citation>
    <scope>NUCLEOTIDE SEQUENCE [LARGE SCALE GENOMIC DNA]</scope>
    <source>
        <strain evidence="1 2">DSM 45480</strain>
    </source>
</reference>
<evidence type="ECO:0000313" key="1">
    <source>
        <dbReference type="EMBL" id="PWK85027.1"/>
    </source>
</evidence>
<organism evidence="1 2">
    <name type="scientific">Lentzea atacamensis</name>
    <dbReference type="NCBI Taxonomy" id="531938"/>
    <lineage>
        <taxon>Bacteria</taxon>
        <taxon>Bacillati</taxon>
        <taxon>Actinomycetota</taxon>
        <taxon>Actinomycetes</taxon>
        <taxon>Pseudonocardiales</taxon>
        <taxon>Pseudonocardiaceae</taxon>
        <taxon>Lentzea</taxon>
    </lineage>
</organism>
<comment type="caution">
    <text evidence="1">The sequence shown here is derived from an EMBL/GenBank/DDBJ whole genome shotgun (WGS) entry which is preliminary data.</text>
</comment>
<sequence length="45" mass="4684">MASAALAAGLDNATTVIIAAERRIMGLIMAFGPLMEQVIDRPLVA</sequence>
<dbReference type="RefSeq" id="WP_170155067.1">
    <property type="nucleotide sequence ID" value="NZ_QGHB01000007.1"/>
</dbReference>
<gene>
    <name evidence="1" type="ORF">C8D88_107234</name>
</gene>
<accession>A0A316HUY5</accession>
<proteinExistence type="predicted"/>
<dbReference type="EMBL" id="QGHB01000007">
    <property type="protein sequence ID" value="PWK85027.1"/>
    <property type="molecule type" value="Genomic_DNA"/>
</dbReference>
<dbReference type="AlphaFoldDB" id="A0A316HUY5"/>
<protein>
    <submittedName>
        <fullName evidence="1">Uncharacterized protein</fullName>
    </submittedName>
</protein>